<evidence type="ECO:0000313" key="2">
    <source>
        <dbReference type="Proteomes" id="UP001154114"/>
    </source>
</evidence>
<gene>
    <name evidence="1" type="ORF">CINC_LOCUS5267</name>
</gene>
<name>A0A9N8Q1I6_CHRIL</name>
<dbReference type="AlphaFoldDB" id="A0A9N8Q1I6"/>
<proteinExistence type="predicted"/>
<keyword evidence="2" id="KW-1185">Reference proteome</keyword>
<dbReference type="EMBL" id="LR824022">
    <property type="protein sequence ID" value="CAD0203619.1"/>
    <property type="molecule type" value="Genomic_DNA"/>
</dbReference>
<protein>
    <submittedName>
        <fullName evidence="1">Uncharacterized protein</fullName>
    </submittedName>
</protein>
<sequence>MVAEMSKLWALVGVVCASIVAINGGNFGVALWTTTAINKCEEPSHKFKFDVTLMVVNETHNGLYGYLELDEDFTKDHGVRIDMYKYHEDEFNMFEVLYDDHMFEFFNKYASKYVKGCFNAAGIDPPAIPLVKIRVEICKHVDGGCKPYQLLSDDCLVNFVNKYAKENVITCLEFAGVDPPEFPIDQGEYQVQDFAFDYCELPTDSIYGTFGAKAFILEGTAEVGCVELHVEFKELDEDEDMCPEKD</sequence>
<dbReference type="OrthoDB" id="8179976at2759"/>
<dbReference type="Proteomes" id="UP001154114">
    <property type="component" value="Chromosome 19"/>
</dbReference>
<organism evidence="1 2">
    <name type="scientific">Chrysodeixis includens</name>
    <name type="common">Soybean looper</name>
    <name type="synonym">Pseudoplusia includens</name>
    <dbReference type="NCBI Taxonomy" id="689277"/>
    <lineage>
        <taxon>Eukaryota</taxon>
        <taxon>Metazoa</taxon>
        <taxon>Ecdysozoa</taxon>
        <taxon>Arthropoda</taxon>
        <taxon>Hexapoda</taxon>
        <taxon>Insecta</taxon>
        <taxon>Pterygota</taxon>
        <taxon>Neoptera</taxon>
        <taxon>Endopterygota</taxon>
        <taxon>Lepidoptera</taxon>
        <taxon>Glossata</taxon>
        <taxon>Ditrysia</taxon>
        <taxon>Noctuoidea</taxon>
        <taxon>Noctuidae</taxon>
        <taxon>Plusiinae</taxon>
        <taxon>Chrysodeixis</taxon>
    </lineage>
</organism>
<evidence type="ECO:0000313" key="1">
    <source>
        <dbReference type="EMBL" id="CAD0203619.1"/>
    </source>
</evidence>
<accession>A0A9N8Q1I6</accession>
<reference evidence="1" key="1">
    <citation type="submission" date="2021-12" db="EMBL/GenBank/DDBJ databases">
        <authorList>
            <person name="King R."/>
        </authorList>
    </citation>
    <scope>NUCLEOTIDE SEQUENCE</scope>
</reference>